<dbReference type="GO" id="GO:0030570">
    <property type="term" value="F:pectate lyase activity"/>
    <property type="evidence" value="ECO:0007669"/>
    <property type="project" value="InterPro"/>
</dbReference>
<dbReference type="PANTHER" id="PTHR31683:SF67">
    <property type="entry name" value="PECTIN LYASE F-RELATED"/>
    <property type="match status" value="1"/>
</dbReference>
<dbReference type="EC" id="4.2.2.10" evidence="6"/>
<keyword evidence="2" id="KW-0325">Glycoprotein</keyword>
<dbReference type="Gene3D" id="2.160.20.10">
    <property type="entry name" value="Single-stranded right-handed beta-helix, Pectin lyase-like"/>
    <property type="match status" value="1"/>
</dbReference>
<organism evidence="8 9">
    <name type="scientific">Phytophthora lilii</name>
    <dbReference type="NCBI Taxonomy" id="2077276"/>
    <lineage>
        <taxon>Eukaryota</taxon>
        <taxon>Sar</taxon>
        <taxon>Stramenopiles</taxon>
        <taxon>Oomycota</taxon>
        <taxon>Peronosporomycetes</taxon>
        <taxon>Peronosporales</taxon>
        <taxon>Peronosporaceae</taxon>
        <taxon>Phytophthora</taxon>
    </lineage>
</organism>
<keyword evidence="1" id="KW-1015">Disulfide bond</keyword>
<dbReference type="PANTHER" id="PTHR31683">
    <property type="entry name" value="PECTATE LYASE 18-RELATED"/>
    <property type="match status" value="1"/>
</dbReference>
<feature type="domain" description="Pectate lyase" evidence="7">
    <location>
        <begin position="162"/>
        <end position="247"/>
    </location>
</feature>
<comment type="caution">
    <text evidence="8">The sequence shown here is derived from an EMBL/GenBank/DDBJ whole genome shotgun (WGS) entry which is preliminary data.</text>
</comment>
<keyword evidence="3" id="KW-0456">Lyase</keyword>
<evidence type="ECO:0000256" key="3">
    <source>
        <dbReference type="ARBA" id="ARBA00023239"/>
    </source>
</evidence>
<evidence type="ECO:0000259" key="7">
    <source>
        <dbReference type="Pfam" id="PF00544"/>
    </source>
</evidence>
<evidence type="ECO:0000313" key="9">
    <source>
        <dbReference type="Proteomes" id="UP001165083"/>
    </source>
</evidence>
<comment type="catalytic activity">
    <reaction evidence="4">
        <text>Eliminative cleavage of (1-&gt;4)-alpha-D-galacturonan methyl ester to give oligosaccharides with 4-deoxy-6-O-methyl-alpha-D-galact-4-enuronosyl groups at their non-reducing ends.</text>
        <dbReference type="EC" id="4.2.2.10"/>
    </reaction>
</comment>
<evidence type="ECO:0000256" key="4">
    <source>
        <dbReference type="ARBA" id="ARBA00036818"/>
    </source>
</evidence>
<gene>
    <name evidence="8" type="ORF">Plil01_001728900</name>
</gene>
<dbReference type="AlphaFoldDB" id="A0A9W6YIE9"/>
<dbReference type="InterPro" id="IPR045032">
    <property type="entry name" value="PEL"/>
</dbReference>
<comment type="function">
    <text evidence="5">Pectinolytic enzymes consist of four classes of enzymes: pectin lyase, polygalacturonase, pectin methylesterase and rhamnogalacturonase. Among pectinolytic enzymes, pectin lyase is the most important in depolymerization of pectin, since it cleaves internal glycosidic bonds of highly methylated pectins.</text>
</comment>
<reference evidence="8" key="1">
    <citation type="submission" date="2023-04" db="EMBL/GenBank/DDBJ databases">
        <title>Phytophthora lilii NBRC 32176.</title>
        <authorList>
            <person name="Ichikawa N."/>
            <person name="Sato H."/>
            <person name="Tonouchi N."/>
        </authorList>
    </citation>
    <scope>NUCLEOTIDE SEQUENCE</scope>
    <source>
        <strain evidence="8">NBRC 32176</strain>
    </source>
</reference>
<accession>A0A9W6YIE9</accession>
<dbReference type="Pfam" id="PF00544">
    <property type="entry name" value="Pectate_lyase_4"/>
    <property type="match status" value="1"/>
</dbReference>
<dbReference type="Proteomes" id="UP001165083">
    <property type="component" value="Unassembled WGS sequence"/>
</dbReference>
<evidence type="ECO:0000256" key="6">
    <source>
        <dbReference type="ARBA" id="ARBA00039082"/>
    </source>
</evidence>
<dbReference type="OrthoDB" id="1637350at2759"/>
<name>A0A9W6YIE9_9STRA</name>
<dbReference type="GO" id="GO:0047490">
    <property type="term" value="F:pectin lyase activity"/>
    <property type="evidence" value="ECO:0007669"/>
    <property type="project" value="UniProtKB-EC"/>
</dbReference>
<evidence type="ECO:0000256" key="5">
    <source>
        <dbReference type="ARBA" id="ARBA00037631"/>
    </source>
</evidence>
<evidence type="ECO:0000313" key="8">
    <source>
        <dbReference type="EMBL" id="GMF64496.1"/>
    </source>
</evidence>
<evidence type="ECO:0000256" key="1">
    <source>
        <dbReference type="ARBA" id="ARBA00023157"/>
    </source>
</evidence>
<dbReference type="SUPFAM" id="SSF51126">
    <property type="entry name" value="Pectin lyase-like"/>
    <property type="match status" value="1"/>
</dbReference>
<dbReference type="InterPro" id="IPR012334">
    <property type="entry name" value="Pectin_lyas_fold"/>
</dbReference>
<keyword evidence="9" id="KW-1185">Reference proteome</keyword>
<dbReference type="EMBL" id="BSXW01012417">
    <property type="protein sequence ID" value="GMF64496.1"/>
    <property type="molecule type" value="Genomic_DNA"/>
</dbReference>
<evidence type="ECO:0000256" key="2">
    <source>
        <dbReference type="ARBA" id="ARBA00023180"/>
    </source>
</evidence>
<dbReference type="InterPro" id="IPR002022">
    <property type="entry name" value="Pec_lyase"/>
</dbReference>
<sequence length="254" mass="27001">MSRSKSSGPVRDCITSRFALQLTLTSRCLHLNKFPVETSTMLKVSLRTGALFGAFVAAAFAQITAEAGSVVTGSPMGFAAGTTGGGDAEPVYPTTIEELGTYLSDDKPRVIVLKQEFDFINTEGSTTEEACRGKNNLDCIAKKNGFLGQDTLITSFNTCDGTKVKVTYDKAAKKPLEVGSNKTLVGEGTKDVLNGKGIEIKGSNVIVQNIHMTNLNPHIVWGGDGINISGDDGVIPTGIWIDHVKITSVGRQMK</sequence>
<protein>
    <recommendedName>
        <fullName evidence="6">pectin lyase</fullName>
        <ecNumber evidence="6">4.2.2.10</ecNumber>
    </recommendedName>
</protein>
<proteinExistence type="predicted"/>
<dbReference type="InterPro" id="IPR011050">
    <property type="entry name" value="Pectin_lyase_fold/virulence"/>
</dbReference>